<dbReference type="InterPro" id="IPR012245">
    <property type="entry name" value="MoaB"/>
</dbReference>
<organism evidence="8 9">
    <name type="scientific">Drouetiella hepatica Uher 2000/2452</name>
    <dbReference type="NCBI Taxonomy" id="904376"/>
    <lineage>
        <taxon>Bacteria</taxon>
        <taxon>Bacillati</taxon>
        <taxon>Cyanobacteriota</taxon>
        <taxon>Cyanophyceae</taxon>
        <taxon>Oculatellales</taxon>
        <taxon>Oculatellaceae</taxon>
        <taxon>Drouetiella</taxon>
    </lineage>
</organism>
<dbReference type="GO" id="GO:0005829">
    <property type="term" value="C:cytosol"/>
    <property type="evidence" value="ECO:0007669"/>
    <property type="project" value="TreeGrafter"/>
</dbReference>
<dbReference type="SUPFAM" id="SSF53218">
    <property type="entry name" value="Molybdenum cofactor biosynthesis proteins"/>
    <property type="match status" value="1"/>
</dbReference>
<feature type="domain" description="MoaB/Mog" evidence="7">
    <location>
        <begin position="17"/>
        <end position="161"/>
    </location>
</feature>
<sequence length="169" mass="18405">MTYSPHPDTQPIAIHCAVITVSDTRSPETDRSGQLIRELLQGAGHAIADYLLIKDEPVQIQTHLRLLGQQSGLDAIILNGGTGIAPRDTTYDAIEQLLDKTLPGFGELFRWLSYAEIGSRAIASRAIAGVFQGKLIFSVPGSSNAVRLAMEKLILPELAHLVRQLNPDR</sequence>
<dbReference type="Pfam" id="PF00994">
    <property type="entry name" value="MoCF_biosynth"/>
    <property type="match status" value="1"/>
</dbReference>
<dbReference type="NCBIfam" id="TIGR00177">
    <property type="entry name" value="molyb_syn"/>
    <property type="match status" value="1"/>
</dbReference>
<evidence type="ECO:0000259" key="7">
    <source>
        <dbReference type="SMART" id="SM00852"/>
    </source>
</evidence>
<evidence type="ECO:0000256" key="2">
    <source>
        <dbReference type="ARBA" id="ARBA00005046"/>
    </source>
</evidence>
<proteinExistence type="inferred from homology"/>
<dbReference type="PANTHER" id="PTHR43232">
    <property type="entry name" value="MOLYBDENUM COFACTOR BIOSYNTHESIS PROTEIN B"/>
    <property type="match status" value="1"/>
</dbReference>
<dbReference type="GO" id="GO:0006777">
    <property type="term" value="P:Mo-molybdopterin cofactor biosynthetic process"/>
    <property type="evidence" value="ECO:0007669"/>
    <property type="project" value="UniProtKB-UniRule"/>
</dbReference>
<evidence type="ECO:0000256" key="6">
    <source>
        <dbReference type="PIRNR" id="PIRNR006443"/>
    </source>
</evidence>
<reference evidence="8" key="2">
    <citation type="journal article" date="2022" name="Microbiol. Resour. Announc.">
        <title>Metagenome Sequencing to Explore Phylogenomics of Terrestrial Cyanobacteria.</title>
        <authorList>
            <person name="Ward R.D."/>
            <person name="Stajich J.E."/>
            <person name="Johansen J.R."/>
            <person name="Huntemann M."/>
            <person name="Clum A."/>
            <person name="Foster B."/>
            <person name="Foster B."/>
            <person name="Roux S."/>
            <person name="Palaniappan K."/>
            <person name="Varghese N."/>
            <person name="Mukherjee S."/>
            <person name="Reddy T.B.K."/>
            <person name="Daum C."/>
            <person name="Copeland A."/>
            <person name="Chen I.A."/>
            <person name="Ivanova N.N."/>
            <person name="Kyrpides N.C."/>
            <person name="Shapiro N."/>
            <person name="Eloe-Fadrosh E.A."/>
            <person name="Pietrasiak N."/>
        </authorList>
    </citation>
    <scope>NUCLEOTIDE SEQUENCE</scope>
    <source>
        <strain evidence="8">UHER 2000/2452</strain>
    </source>
</reference>
<dbReference type="PROSITE" id="PS01078">
    <property type="entry name" value="MOCF_BIOSYNTHESIS_1"/>
    <property type="match status" value="1"/>
</dbReference>
<evidence type="ECO:0000313" key="8">
    <source>
        <dbReference type="EMBL" id="MBW4660388.1"/>
    </source>
</evidence>
<dbReference type="Gene3D" id="3.40.980.10">
    <property type="entry name" value="MoaB/Mog-like domain"/>
    <property type="match status" value="1"/>
</dbReference>
<gene>
    <name evidence="8" type="ORF">KME15_17070</name>
</gene>
<protein>
    <recommendedName>
        <fullName evidence="4 6">Molybdenum cofactor biosynthesis protein B</fullName>
    </recommendedName>
</protein>
<dbReference type="InterPro" id="IPR036425">
    <property type="entry name" value="MoaB/Mog-like_dom_sf"/>
</dbReference>
<dbReference type="Proteomes" id="UP000757435">
    <property type="component" value="Unassembled WGS sequence"/>
</dbReference>
<dbReference type="PANTHER" id="PTHR43232:SF2">
    <property type="entry name" value="MOLYBDENUM COFACTOR BIOSYNTHESIS PROTEIN B"/>
    <property type="match status" value="1"/>
</dbReference>
<keyword evidence="5 6" id="KW-0501">Molybdenum cofactor biosynthesis</keyword>
<accession>A0A951QCR7</accession>
<dbReference type="InterPro" id="IPR001453">
    <property type="entry name" value="MoaB/Mog_dom"/>
</dbReference>
<evidence type="ECO:0000313" key="9">
    <source>
        <dbReference type="Proteomes" id="UP000757435"/>
    </source>
</evidence>
<name>A0A951QCR7_9CYAN</name>
<dbReference type="PIRSF" id="PIRSF006443">
    <property type="entry name" value="MoaB"/>
    <property type="match status" value="1"/>
</dbReference>
<comment type="pathway">
    <text evidence="2 6">Cofactor biosynthesis; molybdopterin biosynthesis.</text>
</comment>
<comment type="function">
    <text evidence="1 6">May be involved in the biosynthesis of molybdopterin.</text>
</comment>
<evidence type="ECO:0000256" key="5">
    <source>
        <dbReference type="ARBA" id="ARBA00023150"/>
    </source>
</evidence>
<reference evidence="8" key="1">
    <citation type="submission" date="2021-05" db="EMBL/GenBank/DDBJ databases">
        <authorList>
            <person name="Pietrasiak N."/>
            <person name="Ward R."/>
            <person name="Stajich J.E."/>
            <person name="Kurbessoian T."/>
        </authorList>
    </citation>
    <scope>NUCLEOTIDE SEQUENCE</scope>
    <source>
        <strain evidence="8">UHER 2000/2452</strain>
    </source>
</reference>
<dbReference type="SMART" id="SM00852">
    <property type="entry name" value="MoCF_biosynth"/>
    <property type="match status" value="1"/>
</dbReference>
<evidence type="ECO:0000256" key="1">
    <source>
        <dbReference type="ARBA" id="ARBA00003487"/>
    </source>
</evidence>
<dbReference type="EMBL" id="JAHHHD010000020">
    <property type="protein sequence ID" value="MBW4660388.1"/>
    <property type="molecule type" value="Genomic_DNA"/>
</dbReference>
<dbReference type="FunFam" id="3.40.980.10:FF:000006">
    <property type="entry name" value="Molybdenum cofactor biosynthesis protein B"/>
    <property type="match status" value="1"/>
</dbReference>
<dbReference type="CDD" id="cd00886">
    <property type="entry name" value="MogA_MoaB"/>
    <property type="match status" value="1"/>
</dbReference>
<comment type="similarity">
    <text evidence="3 6">Belongs to the MoaB/Mog family.</text>
</comment>
<evidence type="ECO:0000256" key="4">
    <source>
        <dbReference type="ARBA" id="ARBA00015262"/>
    </source>
</evidence>
<dbReference type="InterPro" id="IPR008284">
    <property type="entry name" value="MoCF_biosynth_CS"/>
</dbReference>
<dbReference type="AlphaFoldDB" id="A0A951QCR7"/>
<comment type="caution">
    <text evidence="8">The sequence shown here is derived from an EMBL/GenBank/DDBJ whole genome shotgun (WGS) entry which is preliminary data.</text>
</comment>
<evidence type="ECO:0000256" key="3">
    <source>
        <dbReference type="ARBA" id="ARBA00006112"/>
    </source>
</evidence>